<proteinExistence type="predicted"/>
<keyword evidence="2" id="KW-1185">Reference proteome</keyword>
<reference evidence="1" key="2">
    <citation type="submission" date="2020-09" db="EMBL/GenBank/DDBJ databases">
        <authorList>
            <person name="Sun Q."/>
            <person name="Zhou Y."/>
        </authorList>
    </citation>
    <scope>NUCLEOTIDE SEQUENCE</scope>
    <source>
        <strain evidence="1">CGMCC 1.12987</strain>
    </source>
</reference>
<gene>
    <name evidence="1" type="ORF">GCM10010916_03760</name>
</gene>
<sequence length="50" mass="5807">MDEEIRDPYIGNRLPEQGLFFSFRIHEATSKNYLEEVVSPDPKSGYKCEA</sequence>
<evidence type="ECO:0000313" key="2">
    <source>
        <dbReference type="Proteomes" id="UP000644756"/>
    </source>
</evidence>
<accession>A0A917FKS4</accession>
<dbReference type="AlphaFoldDB" id="A0A917FKS4"/>
<comment type="caution">
    <text evidence="1">The sequence shown here is derived from an EMBL/GenBank/DDBJ whole genome shotgun (WGS) entry which is preliminary data.</text>
</comment>
<dbReference type="Proteomes" id="UP000644756">
    <property type="component" value="Unassembled WGS sequence"/>
</dbReference>
<name>A0A917FKS4_9BACL</name>
<dbReference type="EMBL" id="BMGR01000001">
    <property type="protein sequence ID" value="GGF89710.1"/>
    <property type="molecule type" value="Genomic_DNA"/>
</dbReference>
<protein>
    <submittedName>
        <fullName evidence="1">Uncharacterized protein</fullName>
    </submittedName>
</protein>
<organism evidence="1 2">
    <name type="scientific">Paenibacillus abyssi</name>
    <dbReference type="NCBI Taxonomy" id="1340531"/>
    <lineage>
        <taxon>Bacteria</taxon>
        <taxon>Bacillati</taxon>
        <taxon>Bacillota</taxon>
        <taxon>Bacilli</taxon>
        <taxon>Bacillales</taxon>
        <taxon>Paenibacillaceae</taxon>
        <taxon>Paenibacillus</taxon>
    </lineage>
</organism>
<evidence type="ECO:0000313" key="1">
    <source>
        <dbReference type="EMBL" id="GGF89710.1"/>
    </source>
</evidence>
<reference evidence="1" key="1">
    <citation type="journal article" date="2014" name="Int. J. Syst. Evol. Microbiol.">
        <title>Complete genome sequence of Corynebacterium casei LMG S-19264T (=DSM 44701T), isolated from a smear-ripened cheese.</title>
        <authorList>
            <consortium name="US DOE Joint Genome Institute (JGI-PGF)"/>
            <person name="Walter F."/>
            <person name="Albersmeier A."/>
            <person name="Kalinowski J."/>
            <person name="Ruckert C."/>
        </authorList>
    </citation>
    <scope>NUCLEOTIDE SEQUENCE</scope>
    <source>
        <strain evidence="1">CGMCC 1.12987</strain>
    </source>
</reference>